<keyword evidence="1" id="KW-1133">Transmembrane helix</keyword>
<dbReference type="PANTHER" id="PTHR34144">
    <property type="entry name" value="CHROMOSOME 8, WHOLE GENOME SHOTGUN SEQUENCE"/>
    <property type="match status" value="1"/>
</dbReference>
<accession>A0A166NT86</accession>
<evidence type="ECO:0000313" key="2">
    <source>
        <dbReference type="EMBL" id="KZZ92230.1"/>
    </source>
</evidence>
<evidence type="ECO:0000256" key="1">
    <source>
        <dbReference type="SAM" id="Phobius"/>
    </source>
</evidence>
<feature type="transmembrane region" description="Helical" evidence="1">
    <location>
        <begin position="96"/>
        <end position="114"/>
    </location>
</feature>
<keyword evidence="1" id="KW-0812">Transmembrane</keyword>
<dbReference type="GO" id="GO:0016757">
    <property type="term" value="F:glycosyltransferase activity"/>
    <property type="evidence" value="ECO:0007669"/>
    <property type="project" value="UniProtKB-KW"/>
</dbReference>
<keyword evidence="3" id="KW-1185">Reference proteome</keyword>
<dbReference type="Proteomes" id="UP000242877">
    <property type="component" value="Unassembled WGS sequence"/>
</dbReference>
<name>A0A166NT86_9EURO</name>
<sequence length="520" mass="58369">MSRRLLHPDEYELVSRSSIDSKDTFDLDDDDFEAQATPTTSTFLRERPSLFRRAVARLPLIGSHISRLRQHRSSPVWRASRTVKPFSLTYRSVTHVLHWTLVAVVVLVVATALIRPSYTHLPAHYVARRETAYASTVPGRGNTNNETVFIAASLYDPTGAVVGGSWGQSILQLIDLIGDDKAFLSIYENNSGEAGHSALKEFEKKLKCRNSITYEATMDAKGVQQITLPDGTKRVKRIAYLAEVRNRALRILDTDTSLPKFDRLLYVNDIVFDPVDALQLLFSTNVDADGVAQYRAACATDFINAFKFYDTFATRDLEGYSMGNAQSRQDVLDQKDAVRVRSCWGGMVAFDASYFQTKTSPARFRAEDDAFWDASECCLIHADIQKAPDNSDSADLQDMDTGIYMNPYVRVAYDDSVLSWLSFTRRFERLYSPIQILVSRIAGLPRFNPRRTERVGEKVKDMVFVANANSTSKHSGSWKPIDRIAGTGGFCGRRGAQVMIEHPKKGHKNWEPLEIPPGAP</sequence>
<dbReference type="Pfam" id="PF11735">
    <property type="entry name" value="CAP59_mtransfer"/>
    <property type="match status" value="1"/>
</dbReference>
<keyword evidence="1" id="KW-0472">Membrane</keyword>
<keyword evidence="2" id="KW-0808">Transferase</keyword>
<dbReference type="AlphaFoldDB" id="A0A166NT86"/>
<comment type="caution">
    <text evidence="2">The sequence shown here is derived from an EMBL/GenBank/DDBJ whole genome shotgun (WGS) entry which is preliminary data.</text>
</comment>
<dbReference type="VEuPathDB" id="FungiDB:AAP_02885"/>
<protein>
    <submittedName>
        <fullName evidence="2">Mannosyltransferase 1, CMT1</fullName>
    </submittedName>
</protein>
<gene>
    <name evidence="2" type="ORF">AAP_02885</name>
</gene>
<organism evidence="2 3">
    <name type="scientific">Ascosphaera apis ARSEF 7405</name>
    <dbReference type="NCBI Taxonomy" id="392613"/>
    <lineage>
        <taxon>Eukaryota</taxon>
        <taxon>Fungi</taxon>
        <taxon>Dikarya</taxon>
        <taxon>Ascomycota</taxon>
        <taxon>Pezizomycotina</taxon>
        <taxon>Eurotiomycetes</taxon>
        <taxon>Eurotiomycetidae</taxon>
        <taxon>Onygenales</taxon>
        <taxon>Ascosphaeraceae</taxon>
        <taxon>Ascosphaera</taxon>
    </lineage>
</organism>
<dbReference type="InterPro" id="IPR021047">
    <property type="entry name" value="Mannosyltransferase_CMT1"/>
</dbReference>
<keyword evidence="2" id="KW-0328">Glycosyltransferase</keyword>
<evidence type="ECO:0000313" key="3">
    <source>
        <dbReference type="Proteomes" id="UP000242877"/>
    </source>
</evidence>
<proteinExistence type="predicted"/>
<reference evidence="2 3" key="1">
    <citation type="journal article" date="2016" name="Genome Biol. Evol.">
        <title>Divergent and convergent evolution of fungal pathogenicity.</title>
        <authorList>
            <person name="Shang Y."/>
            <person name="Xiao G."/>
            <person name="Zheng P."/>
            <person name="Cen K."/>
            <person name="Zhan S."/>
            <person name="Wang C."/>
        </authorList>
    </citation>
    <scope>NUCLEOTIDE SEQUENCE [LARGE SCALE GENOMIC DNA]</scope>
    <source>
        <strain evidence="2 3">ARSEF 7405</strain>
    </source>
</reference>
<dbReference type="OrthoDB" id="4204568at2759"/>
<dbReference type="PANTHER" id="PTHR34144:SF8">
    <property type="entry name" value="GLYCOSYLTRANSFERASE FAMILY 69 PROTEIN"/>
    <property type="match status" value="1"/>
</dbReference>
<dbReference type="EMBL" id="AZGZ01000011">
    <property type="protein sequence ID" value="KZZ92230.1"/>
    <property type="molecule type" value="Genomic_DNA"/>
</dbReference>